<name>A0ACB7XCQ9_9ERIC</name>
<evidence type="ECO:0000313" key="1">
    <source>
        <dbReference type="EMBL" id="KAH7838419.1"/>
    </source>
</evidence>
<proteinExistence type="predicted"/>
<organism evidence="1 2">
    <name type="scientific">Vaccinium darrowii</name>
    <dbReference type="NCBI Taxonomy" id="229202"/>
    <lineage>
        <taxon>Eukaryota</taxon>
        <taxon>Viridiplantae</taxon>
        <taxon>Streptophyta</taxon>
        <taxon>Embryophyta</taxon>
        <taxon>Tracheophyta</taxon>
        <taxon>Spermatophyta</taxon>
        <taxon>Magnoliopsida</taxon>
        <taxon>eudicotyledons</taxon>
        <taxon>Gunneridae</taxon>
        <taxon>Pentapetalae</taxon>
        <taxon>asterids</taxon>
        <taxon>Ericales</taxon>
        <taxon>Ericaceae</taxon>
        <taxon>Vaccinioideae</taxon>
        <taxon>Vaccinieae</taxon>
        <taxon>Vaccinium</taxon>
    </lineage>
</organism>
<dbReference type="EMBL" id="CM037156">
    <property type="protein sequence ID" value="KAH7838419.1"/>
    <property type="molecule type" value="Genomic_DNA"/>
</dbReference>
<sequence length="439" mass="47012">MAQPNSLRKVNTAGTPTTPRGRVSPTFEQLMNGDASSWVSSPVTTIGKDHEHGEREDHHNKKSVLTKVKETAKKVKNSLSKKKHEHGDTGSPSLGVNFAEDDELEEDSEYLGAPNHEPQRSGLLGLNFGNQVYESEMAPEPYKETARQHPRAIPVVSEKHVLLSSVKGEDEKEQEKPNKTITETVSDKLGPAYAAVSDATHAITSKIAGLTVATDTGDDSAADSGMMKLGKGSETWDKGVSVKEYLMNKFEPGEDERALSQAITEAISPRRVTGDVGVVEKVKGAVNSLLRSDDSSSSQSATRATPLAPPIPVSTNPQQKKEALTSLLRNDESSVQSARTVTGDVGVVEKVKGAVNSLLCGDDSSSSQSATRATPLTPPIHVSANPQQKKEALTSSLRNDESCIRSATRAANLSPPIPVSTNPYQVTEEENHGRILQAN</sequence>
<keyword evidence="2" id="KW-1185">Reference proteome</keyword>
<accession>A0ACB7XCQ9</accession>
<gene>
    <name evidence="1" type="ORF">Vadar_026157</name>
</gene>
<reference evidence="1 2" key="1">
    <citation type="journal article" date="2021" name="Hortic Res">
        <title>High-quality reference genome and annotation aids understanding of berry development for evergreen blueberry (Vaccinium darrowii).</title>
        <authorList>
            <person name="Yu J."/>
            <person name="Hulse-Kemp A.M."/>
            <person name="Babiker E."/>
            <person name="Staton M."/>
        </authorList>
    </citation>
    <scope>NUCLEOTIDE SEQUENCE [LARGE SCALE GENOMIC DNA]</scope>
    <source>
        <strain evidence="2">cv. NJ 8807/NJ 8810</strain>
        <tissue evidence="1">Young leaf</tissue>
    </source>
</reference>
<comment type="caution">
    <text evidence="1">The sequence shown here is derived from an EMBL/GenBank/DDBJ whole genome shotgun (WGS) entry which is preliminary data.</text>
</comment>
<evidence type="ECO:0000313" key="2">
    <source>
        <dbReference type="Proteomes" id="UP000828048"/>
    </source>
</evidence>
<protein>
    <submittedName>
        <fullName evidence="1">Uncharacterized protein</fullName>
    </submittedName>
</protein>
<dbReference type="Proteomes" id="UP000828048">
    <property type="component" value="Chromosome 6"/>
</dbReference>